<name>A0A2S3ZR81_ARTGL</name>
<evidence type="ECO:0000313" key="1">
    <source>
        <dbReference type="EMBL" id="POH71614.1"/>
    </source>
</evidence>
<reference evidence="1 2" key="1">
    <citation type="submission" date="2018-01" db="EMBL/GenBank/DDBJ databases">
        <title>Arthrobacter sp. nov., from glaciers in China.</title>
        <authorList>
            <person name="Liu Q."/>
            <person name="Xin Y.-H."/>
        </authorList>
    </citation>
    <scope>NUCLEOTIDE SEQUENCE [LARGE SCALE GENOMIC DNA]</scope>
    <source>
        <strain evidence="1 2">HLT2-12-2</strain>
    </source>
</reference>
<comment type="caution">
    <text evidence="1">The sequence shown here is derived from an EMBL/GenBank/DDBJ whole genome shotgun (WGS) entry which is preliminary data.</text>
</comment>
<gene>
    <name evidence="1" type="ORF">CVS27_20085</name>
</gene>
<dbReference type="AlphaFoldDB" id="A0A2S3ZR81"/>
<protein>
    <submittedName>
        <fullName evidence="1">Uncharacterized protein</fullName>
    </submittedName>
</protein>
<organism evidence="1 2">
    <name type="scientific">Arthrobacter glacialis</name>
    <dbReference type="NCBI Taxonomy" id="1664"/>
    <lineage>
        <taxon>Bacteria</taxon>
        <taxon>Bacillati</taxon>
        <taxon>Actinomycetota</taxon>
        <taxon>Actinomycetes</taxon>
        <taxon>Micrococcales</taxon>
        <taxon>Micrococcaceae</taxon>
        <taxon>Arthrobacter</taxon>
    </lineage>
</organism>
<sequence length="171" mass="19350">MREIPQPEAIVELVEIAVRHPWPKNQAEKDALFKRLGWGHGKKSPANTNDARDIADHFHLEPRDDGPPIFATSRELDGLIESIHVQLRLDSAPPDPQATQCFDAILRQLTDLHGEPTIPWHGQRGLRKMWNVNGIDIDVTYNDSRSSLNIGIQDERFFAEVEAYARANSAE</sequence>
<dbReference type="EMBL" id="PPXC01000028">
    <property type="protein sequence ID" value="POH71614.1"/>
    <property type="molecule type" value="Genomic_DNA"/>
</dbReference>
<evidence type="ECO:0000313" key="2">
    <source>
        <dbReference type="Proteomes" id="UP000237061"/>
    </source>
</evidence>
<keyword evidence="2" id="KW-1185">Reference proteome</keyword>
<proteinExistence type="predicted"/>
<dbReference type="Proteomes" id="UP000237061">
    <property type="component" value="Unassembled WGS sequence"/>
</dbReference>
<accession>A0A2S3ZR81</accession>